<dbReference type="EMBL" id="JAVDQG010000001">
    <property type="protein sequence ID" value="MDR6224337.1"/>
    <property type="molecule type" value="Genomic_DNA"/>
</dbReference>
<evidence type="ECO:0000313" key="2">
    <source>
        <dbReference type="Proteomes" id="UP001185012"/>
    </source>
</evidence>
<keyword evidence="2" id="KW-1185">Reference proteome</keyword>
<evidence type="ECO:0000313" key="1">
    <source>
        <dbReference type="EMBL" id="MDR6224337.1"/>
    </source>
</evidence>
<proteinExistence type="predicted"/>
<organism evidence="1 2">
    <name type="scientific">Desmospora profundinema</name>
    <dbReference type="NCBI Taxonomy" id="1571184"/>
    <lineage>
        <taxon>Bacteria</taxon>
        <taxon>Bacillati</taxon>
        <taxon>Bacillota</taxon>
        <taxon>Bacilli</taxon>
        <taxon>Bacillales</taxon>
        <taxon>Thermoactinomycetaceae</taxon>
        <taxon>Desmospora</taxon>
    </lineage>
</organism>
<accession>A0ABU1IHT6</accession>
<protein>
    <recommendedName>
        <fullName evidence="3">DUF2642 domain-containing protein</fullName>
    </recommendedName>
</protein>
<comment type="caution">
    <text evidence="1">The sequence shown here is derived from an EMBL/GenBank/DDBJ whole genome shotgun (WGS) entry which is preliminary data.</text>
</comment>
<evidence type="ECO:0008006" key="3">
    <source>
        <dbReference type="Google" id="ProtNLM"/>
    </source>
</evidence>
<dbReference type="Proteomes" id="UP001185012">
    <property type="component" value="Unassembled WGS sequence"/>
</dbReference>
<gene>
    <name evidence="1" type="ORF">JOE21_000325</name>
</gene>
<name>A0ABU1IHT6_9BACL</name>
<reference evidence="1 2" key="1">
    <citation type="submission" date="2023-07" db="EMBL/GenBank/DDBJ databases">
        <title>Genomic Encyclopedia of Type Strains, Phase IV (KMG-IV): sequencing the most valuable type-strain genomes for metagenomic binning, comparative biology and taxonomic classification.</title>
        <authorList>
            <person name="Goeker M."/>
        </authorList>
    </citation>
    <scope>NUCLEOTIDE SEQUENCE [LARGE SCALE GENOMIC DNA]</scope>
    <source>
        <strain evidence="1 2">DSM 45903</strain>
    </source>
</reference>
<sequence length="71" mass="8462">MCLFKWFCCFRNRRLRRELLKFLNQNVEITTRNGTIQGRLVRVGKDFAEVREASGNIVLIPFENFVSIRKI</sequence>